<name>A0A1F8DT03_9BACT</name>
<organism evidence="1 2">
    <name type="scientific">Candidatus Wolfebacteria bacterium RIFCSPLOWO2_01_FULL_45_19</name>
    <dbReference type="NCBI Taxonomy" id="1802557"/>
    <lineage>
        <taxon>Bacteria</taxon>
        <taxon>Candidatus Wolfeibacteriota</taxon>
    </lineage>
</organism>
<evidence type="ECO:0000313" key="1">
    <source>
        <dbReference type="EMBL" id="OGM91750.1"/>
    </source>
</evidence>
<dbReference type="EMBL" id="MGIR01000001">
    <property type="protein sequence ID" value="OGM91750.1"/>
    <property type="molecule type" value="Genomic_DNA"/>
</dbReference>
<sequence length="198" mass="21509">MKVNIELKVDLPIFKLTLTSEAEASSLGEAIESMLEQVEKVDKRIKKLGGASIKAAETTLSTTPASSITTSSDDPISRVARRLEIDESQLRNSDLFGIKGDSPQIFKAGRFSSGDALLVLAFLFEVGLGNPATPFEKLKEAFQASHIKAKSPFIAILSNKIRDGHIDKNRYNAQNEIVLAPKGEKQVSKIILDAVKGK</sequence>
<dbReference type="STRING" id="1802557.A3A20_02345"/>
<proteinExistence type="predicted"/>
<evidence type="ECO:0000313" key="2">
    <source>
        <dbReference type="Proteomes" id="UP000178946"/>
    </source>
</evidence>
<gene>
    <name evidence="1" type="ORF">A3A20_02345</name>
</gene>
<dbReference type="Proteomes" id="UP000178946">
    <property type="component" value="Unassembled WGS sequence"/>
</dbReference>
<comment type="caution">
    <text evidence="1">The sequence shown here is derived from an EMBL/GenBank/DDBJ whole genome shotgun (WGS) entry which is preliminary data.</text>
</comment>
<protein>
    <submittedName>
        <fullName evidence="1">Uncharacterized protein</fullName>
    </submittedName>
</protein>
<dbReference type="AlphaFoldDB" id="A0A1F8DT03"/>
<reference evidence="1 2" key="1">
    <citation type="journal article" date="2016" name="Nat. Commun.">
        <title>Thousands of microbial genomes shed light on interconnected biogeochemical processes in an aquifer system.</title>
        <authorList>
            <person name="Anantharaman K."/>
            <person name="Brown C.T."/>
            <person name="Hug L.A."/>
            <person name="Sharon I."/>
            <person name="Castelle C.J."/>
            <person name="Probst A.J."/>
            <person name="Thomas B.C."/>
            <person name="Singh A."/>
            <person name="Wilkins M.J."/>
            <person name="Karaoz U."/>
            <person name="Brodie E.L."/>
            <person name="Williams K.H."/>
            <person name="Hubbard S.S."/>
            <person name="Banfield J.F."/>
        </authorList>
    </citation>
    <scope>NUCLEOTIDE SEQUENCE [LARGE SCALE GENOMIC DNA]</scope>
</reference>
<accession>A0A1F8DT03</accession>